<dbReference type="PROSITE" id="PS50051">
    <property type="entry name" value="MCM_2"/>
    <property type="match status" value="1"/>
</dbReference>
<dbReference type="STRING" id="318479.A0A0N4UL93"/>
<evidence type="ECO:0000313" key="18">
    <source>
        <dbReference type="WBParaSite" id="DME_0000855701-mRNA-1"/>
    </source>
</evidence>
<dbReference type="GO" id="GO:0003697">
    <property type="term" value="F:single-stranded DNA binding"/>
    <property type="evidence" value="ECO:0007669"/>
    <property type="project" value="TreeGrafter"/>
</dbReference>
<dbReference type="InterPro" id="IPR054125">
    <property type="entry name" value="MCM5_C"/>
</dbReference>
<dbReference type="Proteomes" id="UP000038040">
    <property type="component" value="Unplaced"/>
</dbReference>
<dbReference type="InterPro" id="IPR041562">
    <property type="entry name" value="MCM_lid"/>
</dbReference>
<keyword evidence="8 12" id="KW-0238">DNA-binding</keyword>
<dbReference type="GO" id="GO:0003688">
    <property type="term" value="F:DNA replication origin binding"/>
    <property type="evidence" value="ECO:0007669"/>
    <property type="project" value="UniProtKB-UniRule"/>
</dbReference>
<proteinExistence type="inferred from homology"/>
<evidence type="ECO:0000256" key="13">
    <source>
        <dbReference type="RuleBase" id="RU368063"/>
    </source>
</evidence>
<keyword evidence="17" id="KW-1185">Reference proteome</keyword>
<evidence type="ECO:0000256" key="3">
    <source>
        <dbReference type="ARBA" id="ARBA00022705"/>
    </source>
</evidence>
<dbReference type="InterPro" id="IPR031327">
    <property type="entry name" value="MCM"/>
</dbReference>
<evidence type="ECO:0000256" key="10">
    <source>
        <dbReference type="ARBA" id="ARBA00023306"/>
    </source>
</evidence>
<comment type="similarity">
    <text evidence="2 12">Belongs to the MCM family.</text>
</comment>
<name>A0A0N4UL93_DRAME</name>
<evidence type="ECO:0000256" key="4">
    <source>
        <dbReference type="ARBA" id="ARBA00022741"/>
    </source>
</evidence>
<evidence type="ECO:0000256" key="6">
    <source>
        <dbReference type="ARBA" id="ARBA00022806"/>
    </source>
</evidence>
<dbReference type="InterPro" id="IPR001208">
    <property type="entry name" value="MCM_dom"/>
</dbReference>
<dbReference type="InterPro" id="IPR008048">
    <property type="entry name" value="MCM5"/>
</dbReference>
<evidence type="ECO:0000256" key="2">
    <source>
        <dbReference type="ARBA" id="ARBA00008010"/>
    </source>
</evidence>
<protein>
    <recommendedName>
        <fullName evidence="13">DNA replication licensing factor MCM5</fullName>
        <ecNumber evidence="13">3.6.4.12</ecNumber>
    </recommendedName>
</protein>
<evidence type="ECO:0000256" key="5">
    <source>
        <dbReference type="ARBA" id="ARBA00022801"/>
    </source>
</evidence>
<dbReference type="GO" id="GO:0042555">
    <property type="term" value="C:MCM complex"/>
    <property type="evidence" value="ECO:0007669"/>
    <property type="project" value="UniProtKB-UniRule"/>
</dbReference>
<dbReference type="PANTHER" id="PTHR11630:SF42">
    <property type="entry name" value="DNA REPLICATION LICENSING FACTOR MCM5"/>
    <property type="match status" value="1"/>
</dbReference>
<dbReference type="Pfam" id="PF17855">
    <property type="entry name" value="MCM_lid"/>
    <property type="match status" value="1"/>
</dbReference>
<keyword evidence="5 13" id="KW-0378">Hydrolase</keyword>
<dbReference type="GO" id="GO:0006270">
    <property type="term" value="P:DNA replication initiation"/>
    <property type="evidence" value="ECO:0007669"/>
    <property type="project" value="UniProtKB-UniRule"/>
</dbReference>
<gene>
    <name evidence="15" type="ORF">DME_LOCUS2513</name>
</gene>
<comment type="catalytic activity">
    <reaction evidence="11">
        <text>ATP + H2O = ADP + phosphate + H(+)</text>
        <dbReference type="Rhea" id="RHEA:13065"/>
        <dbReference type="ChEBI" id="CHEBI:15377"/>
        <dbReference type="ChEBI" id="CHEBI:15378"/>
        <dbReference type="ChEBI" id="CHEBI:30616"/>
        <dbReference type="ChEBI" id="CHEBI:43474"/>
        <dbReference type="ChEBI" id="CHEBI:456216"/>
        <dbReference type="EC" id="3.6.4.12"/>
    </reaction>
    <physiologicalReaction direction="left-to-right" evidence="11">
        <dbReference type="Rhea" id="RHEA:13066"/>
    </physiologicalReaction>
</comment>
<dbReference type="PRINTS" id="PR01661">
    <property type="entry name" value="MCMPROTEIN5"/>
</dbReference>
<keyword evidence="4 12" id="KW-0547">Nucleotide-binding</keyword>
<dbReference type="Pfam" id="PF21933">
    <property type="entry name" value="MCM5_C"/>
    <property type="match status" value="1"/>
</dbReference>
<dbReference type="GO" id="GO:0005524">
    <property type="term" value="F:ATP binding"/>
    <property type="evidence" value="ECO:0007669"/>
    <property type="project" value="UniProtKB-UniRule"/>
</dbReference>
<evidence type="ECO:0000256" key="12">
    <source>
        <dbReference type="RuleBase" id="RU004070"/>
    </source>
</evidence>
<evidence type="ECO:0000313" key="17">
    <source>
        <dbReference type="Proteomes" id="UP000274756"/>
    </source>
</evidence>
<keyword evidence="7 12" id="KW-0067">ATP-binding</keyword>
<dbReference type="SUPFAM" id="SSF52540">
    <property type="entry name" value="P-loop containing nucleoside triphosphate hydrolases"/>
    <property type="match status" value="1"/>
</dbReference>
<evidence type="ECO:0000259" key="14">
    <source>
        <dbReference type="PROSITE" id="PS50051"/>
    </source>
</evidence>
<dbReference type="GO" id="GO:0016787">
    <property type="term" value="F:hydrolase activity"/>
    <property type="evidence" value="ECO:0007669"/>
    <property type="project" value="UniProtKB-KW"/>
</dbReference>
<dbReference type="CDD" id="cd17756">
    <property type="entry name" value="MCM5"/>
    <property type="match status" value="1"/>
</dbReference>
<reference evidence="15 17" key="2">
    <citation type="submission" date="2018-11" db="EMBL/GenBank/DDBJ databases">
        <authorList>
            <consortium name="Pathogen Informatics"/>
        </authorList>
    </citation>
    <scope>NUCLEOTIDE SEQUENCE [LARGE SCALE GENOMIC DNA]</scope>
</reference>
<evidence type="ECO:0000256" key="8">
    <source>
        <dbReference type="ARBA" id="ARBA00023125"/>
    </source>
</evidence>
<keyword evidence="6 13" id="KW-0347">Helicase</keyword>
<dbReference type="PANTHER" id="PTHR11630">
    <property type="entry name" value="DNA REPLICATION LICENSING FACTOR MCM FAMILY MEMBER"/>
    <property type="match status" value="1"/>
</dbReference>
<dbReference type="EMBL" id="UYYG01000064">
    <property type="protein sequence ID" value="VDN52540.1"/>
    <property type="molecule type" value="Genomic_DNA"/>
</dbReference>
<feature type="domain" description="MCM C-terminal AAA(+) ATPase" evidence="14">
    <location>
        <begin position="8"/>
        <end position="213"/>
    </location>
</feature>
<reference evidence="18" key="1">
    <citation type="submission" date="2017-02" db="UniProtKB">
        <authorList>
            <consortium name="WormBaseParasite"/>
        </authorList>
    </citation>
    <scope>IDENTIFICATION</scope>
</reference>
<sequence length="416" mass="46865">DFAKKRNVHELIAKSIAPSIYGSDDIKKAIACLLFGGSRKRLPDSLTRRGDINVLLLGDPGTAKSQLLKFVEKVAPIGVYTSGKGSSAAGLTASVIRDPQSRSFIMEGGAMVLADGGIVCIDEFDKMREDDRVAIHEAMEQQTISIAKAGITTTLNSRCSVLAAANSVFGRWDDAKGDENIDFMPTILSRFDMIFIVRDTYDVTRDLVLAKHVISVHVNASLNVTHEENIEEDISLEFLKKYIAYCRETCAPRLSDTAGEKLVHSYVRMRNPPVDPAQKQSKYHLPVIPITVRQLEAIIRMSESFAKMELSPFAHERHVEEALRLFHVSTIEAAATGNLIGIEGFTTIEDQEAFFRIERQLRKRFSLGTHVSEYLIVQDFIRQNYPEMLIRKVIQSLVQRGDLQYRMQRKMLYRVR</sequence>
<comment type="subcellular location">
    <subcellularLocation>
        <location evidence="1 13">Nucleus</location>
    </subcellularLocation>
</comment>
<evidence type="ECO:0000256" key="7">
    <source>
        <dbReference type="ARBA" id="ARBA00022840"/>
    </source>
</evidence>
<dbReference type="PRINTS" id="PR01657">
    <property type="entry name" value="MCMFAMILY"/>
</dbReference>
<dbReference type="InterPro" id="IPR018525">
    <property type="entry name" value="MCM_CS"/>
</dbReference>
<dbReference type="GO" id="GO:0043138">
    <property type="term" value="F:3'-5' DNA helicase activity"/>
    <property type="evidence" value="ECO:0007669"/>
    <property type="project" value="TreeGrafter"/>
</dbReference>
<evidence type="ECO:0000313" key="15">
    <source>
        <dbReference type="EMBL" id="VDN52540.1"/>
    </source>
</evidence>
<dbReference type="PROSITE" id="PS00847">
    <property type="entry name" value="MCM_1"/>
    <property type="match status" value="1"/>
</dbReference>
<keyword evidence="3 13" id="KW-0235">DNA replication</keyword>
<dbReference type="InterPro" id="IPR027417">
    <property type="entry name" value="P-loop_NTPase"/>
</dbReference>
<dbReference type="WBParaSite" id="DME_0000855701-mRNA-1">
    <property type="protein sequence ID" value="DME_0000855701-mRNA-1"/>
    <property type="gene ID" value="DME_0000855701"/>
</dbReference>
<keyword evidence="10 13" id="KW-0131">Cell cycle</keyword>
<accession>A0A0N4UL93</accession>
<evidence type="ECO:0000256" key="1">
    <source>
        <dbReference type="ARBA" id="ARBA00004123"/>
    </source>
</evidence>
<evidence type="ECO:0000256" key="9">
    <source>
        <dbReference type="ARBA" id="ARBA00023242"/>
    </source>
</evidence>
<dbReference type="EC" id="3.6.4.12" evidence="13"/>
<dbReference type="GO" id="GO:0000727">
    <property type="term" value="P:double-strand break repair via break-induced replication"/>
    <property type="evidence" value="ECO:0007669"/>
    <property type="project" value="TreeGrafter"/>
</dbReference>
<dbReference type="Proteomes" id="UP000274756">
    <property type="component" value="Unassembled WGS sequence"/>
</dbReference>
<dbReference type="FunFam" id="3.40.50.300:FF:000929">
    <property type="entry name" value="DNA helicase"/>
    <property type="match status" value="1"/>
</dbReference>
<evidence type="ECO:0000256" key="11">
    <source>
        <dbReference type="ARBA" id="ARBA00048432"/>
    </source>
</evidence>
<evidence type="ECO:0000313" key="16">
    <source>
        <dbReference type="Proteomes" id="UP000038040"/>
    </source>
</evidence>
<dbReference type="GO" id="GO:0017116">
    <property type="term" value="F:single-stranded DNA helicase activity"/>
    <property type="evidence" value="ECO:0007669"/>
    <property type="project" value="TreeGrafter"/>
</dbReference>
<keyword evidence="9 13" id="KW-0539">Nucleus</keyword>
<dbReference type="Gene3D" id="3.40.50.300">
    <property type="entry name" value="P-loop containing nucleotide triphosphate hydrolases"/>
    <property type="match status" value="1"/>
</dbReference>
<dbReference type="AlphaFoldDB" id="A0A0N4UL93"/>
<dbReference type="Pfam" id="PF00493">
    <property type="entry name" value="MCM"/>
    <property type="match status" value="1"/>
</dbReference>
<organism evidence="16 18">
    <name type="scientific">Dracunculus medinensis</name>
    <name type="common">Guinea worm</name>
    <dbReference type="NCBI Taxonomy" id="318479"/>
    <lineage>
        <taxon>Eukaryota</taxon>
        <taxon>Metazoa</taxon>
        <taxon>Ecdysozoa</taxon>
        <taxon>Nematoda</taxon>
        <taxon>Chromadorea</taxon>
        <taxon>Rhabditida</taxon>
        <taxon>Spirurina</taxon>
        <taxon>Dracunculoidea</taxon>
        <taxon>Dracunculidae</taxon>
        <taxon>Dracunculus</taxon>
    </lineage>
</organism>
<dbReference type="OrthoDB" id="10036721at2759"/>
<comment type="function">
    <text evidence="13">Acts as component of the MCM2-7 complex (MCM complex) which is the replicative helicase essential for 'once per cell cycle' DNA replication initiation and elongation in eukaryotic cells. The active ATPase sites in the MCM2-7 ring are formed through the interaction surfaces of two neighboring subunits such that a critical structure of a conserved arginine finger motif is provided in trans relative to the ATP-binding site of the Walker A box of the adjacent subunit. The six ATPase active sites, however, are likely to contribute differentially to the complex helicase activity.</text>
</comment>
<dbReference type="GO" id="GO:0005634">
    <property type="term" value="C:nucleus"/>
    <property type="evidence" value="ECO:0007669"/>
    <property type="project" value="UniProtKB-SubCell"/>
</dbReference>
<dbReference type="SMART" id="SM00350">
    <property type="entry name" value="MCM"/>
    <property type="match status" value="1"/>
</dbReference>
<comment type="subunit">
    <text evidence="13">Component of the MCM2-7 complex.</text>
</comment>